<evidence type="ECO:0000256" key="10">
    <source>
        <dbReference type="ARBA" id="ARBA00022840"/>
    </source>
</evidence>
<dbReference type="GO" id="GO:0005886">
    <property type="term" value="C:plasma membrane"/>
    <property type="evidence" value="ECO:0007669"/>
    <property type="project" value="UniProtKB-SubCell"/>
</dbReference>
<evidence type="ECO:0000256" key="2">
    <source>
        <dbReference type="ARBA" id="ARBA00004651"/>
    </source>
</evidence>
<keyword evidence="7 14" id="KW-0812">Transmembrane</keyword>
<dbReference type="InterPro" id="IPR036890">
    <property type="entry name" value="HATPase_C_sf"/>
</dbReference>
<protein>
    <recommendedName>
        <fullName evidence="3">histidine kinase</fullName>
        <ecNumber evidence="3">2.7.13.3</ecNumber>
    </recommendedName>
</protein>
<proteinExistence type="predicted"/>
<gene>
    <name evidence="17" type="ORF">J7W16_18140</name>
</gene>
<evidence type="ECO:0000256" key="12">
    <source>
        <dbReference type="ARBA" id="ARBA00023012"/>
    </source>
</evidence>
<dbReference type="PANTHER" id="PTHR34220:SF11">
    <property type="entry name" value="SENSOR PROTEIN KINASE HPTS"/>
    <property type="match status" value="1"/>
</dbReference>
<evidence type="ECO:0000256" key="14">
    <source>
        <dbReference type="SAM" id="Phobius"/>
    </source>
</evidence>
<dbReference type="InterPro" id="IPR004358">
    <property type="entry name" value="Sig_transdc_His_kin-like_C"/>
</dbReference>
<feature type="transmembrane region" description="Helical" evidence="14">
    <location>
        <begin position="12"/>
        <end position="34"/>
    </location>
</feature>
<keyword evidence="4" id="KW-1003">Cell membrane</keyword>
<evidence type="ECO:0000313" key="18">
    <source>
        <dbReference type="Proteomes" id="UP000678228"/>
    </source>
</evidence>
<evidence type="ECO:0000256" key="9">
    <source>
        <dbReference type="ARBA" id="ARBA00022777"/>
    </source>
</evidence>
<keyword evidence="12" id="KW-0902">Two-component regulatory system</keyword>
<evidence type="ECO:0000259" key="15">
    <source>
        <dbReference type="PROSITE" id="PS50109"/>
    </source>
</evidence>
<dbReference type="SMART" id="SM00387">
    <property type="entry name" value="HATPase_c"/>
    <property type="match status" value="1"/>
</dbReference>
<dbReference type="PANTHER" id="PTHR34220">
    <property type="entry name" value="SENSOR HISTIDINE KINASE YPDA"/>
    <property type="match status" value="1"/>
</dbReference>
<keyword evidence="10" id="KW-0067">ATP-binding</keyword>
<evidence type="ECO:0000259" key="16">
    <source>
        <dbReference type="PROSITE" id="PS50885"/>
    </source>
</evidence>
<dbReference type="InterPro" id="IPR005467">
    <property type="entry name" value="His_kinase_dom"/>
</dbReference>
<comment type="subcellular location">
    <subcellularLocation>
        <location evidence="2">Cell membrane</location>
        <topology evidence="2">Multi-pass membrane protein</topology>
    </subcellularLocation>
</comment>
<evidence type="ECO:0000256" key="3">
    <source>
        <dbReference type="ARBA" id="ARBA00012438"/>
    </source>
</evidence>
<dbReference type="GO" id="GO:0000155">
    <property type="term" value="F:phosphorelay sensor kinase activity"/>
    <property type="evidence" value="ECO:0007669"/>
    <property type="project" value="InterPro"/>
</dbReference>
<dbReference type="PRINTS" id="PR00344">
    <property type="entry name" value="BCTRLSENSOR"/>
</dbReference>
<dbReference type="Pfam" id="PF06580">
    <property type="entry name" value="His_kinase"/>
    <property type="match status" value="1"/>
</dbReference>
<keyword evidence="13 14" id="KW-0472">Membrane</keyword>
<feature type="transmembrane region" description="Helical" evidence="14">
    <location>
        <begin position="297"/>
        <end position="315"/>
    </location>
</feature>
<keyword evidence="5" id="KW-0597">Phosphoprotein</keyword>
<dbReference type="Gene3D" id="3.30.565.10">
    <property type="entry name" value="Histidine kinase-like ATPase, C-terminal domain"/>
    <property type="match status" value="1"/>
</dbReference>
<dbReference type="AlphaFoldDB" id="A0A940X0P1"/>
<evidence type="ECO:0000256" key="6">
    <source>
        <dbReference type="ARBA" id="ARBA00022679"/>
    </source>
</evidence>
<evidence type="ECO:0000313" key="17">
    <source>
        <dbReference type="EMBL" id="MBP3953046.1"/>
    </source>
</evidence>
<keyword evidence="9 17" id="KW-0418">Kinase</keyword>
<keyword evidence="6" id="KW-0808">Transferase</keyword>
<evidence type="ECO:0000256" key="1">
    <source>
        <dbReference type="ARBA" id="ARBA00000085"/>
    </source>
</evidence>
<dbReference type="SUPFAM" id="SSF55874">
    <property type="entry name" value="ATPase domain of HSP90 chaperone/DNA topoisomerase II/histidine kinase"/>
    <property type="match status" value="1"/>
</dbReference>
<feature type="domain" description="HAMP" evidence="16">
    <location>
        <begin position="317"/>
        <end position="369"/>
    </location>
</feature>
<dbReference type="EC" id="2.7.13.3" evidence="3"/>
<comment type="caution">
    <text evidence="17">The sequence shown here is derived from an EMBL/GenBank/DDBJ whole genome shotgun (WGS) entry which is preliminary data.</text>
</comment>
<dbReference type="PROSITE" id="PS50885">
    <property type="entry name" value="HAMP"/>
    <property type="match status" value="1"/>
</dbReference>
<keyword evidence="18" id="KW-1185">Reference proteome</keyword>
<dbReference type="Gene3D" id="6.10.340.10">
    <property type="match status" value="1"/>
</dbReference>
<dbReference type="InterPro" id="IPR003660">
    <property type="entry name" value="HAMP_dom"/>
</dbReference>
<keyword evidence="11 14" id="KW-1133">Transmembrane helix</keyword>
<organism evidence="17 18">
    <name type="scientific">Halalkalibacter suaedae</name>
    <dbReference type="NCBI Taxonomy" id="2822140"/>
    <lineage>
        <taxon>Bacteria</taxon>
        <taxon>Bacillati</taxon>
        <taxon>Bacillota</taxon>
        <taxon>Bacilli</taxon>
        <taxon>Bacillales</taxon>
        <taxon>Bacillaceae</taxon>
        <taxon>Halalkalibacter</taxon>
    </lineage>
</organism>
<dbReference type="PROSITE" id="PS50109">
    <property type="entry name" value="HIS_KIN"/>
    <property type="match status" value="1"/>
</dbReference>
<name>A0A940X0P1_9BACI</name>
<dbReference type="InterPro" id="IPR050640">
    <property type="entry name" value="Bact_2-comp_sensor_kinase"/>
</dbReference>
<accession>A0A940X0P1</accession>
<evidence type="ECO:0000256" key="5">
    <source>
        <dbReference type="ARBA" id="ARBA00022553"/>
    </source>
</evidence>
<sequence>MKLIIDSLKYNGLFIKLFLLTFVIIISVSVTITMTTLRLSEQLFIDTFSITNEKVLDQIIGNFESYNYSIIRSANHLQQSGTMRTMLSRQHTNFDLMNAYYHMSTQMDLVKSNFERYDMGIMMTGVNAVTYSSDRSYWPFTDEEWLEHPIIEDTLAEPRWLHYQTYHTEDEQIIVASKALMERISGTIYGTVHFAMNEIDFRRFYLNFTSPGNDVYLLDQYGQVVSSNVVERIGQTNKELLEAASTIENSSKPYINMEAMGEEQIVLTEYLPYFDMYLVNTINRDVVSAAVIDKKSIAIFSIGTVLLAMVIVFFISRKLTNSLSSLVKQIGNASKHNFHQYVSVNGAYETRQIGIAFNAMLDELHEYVEQVMSSQKKQRNAELAALQQQINPHFLYNTLTSITFMVQQGSKDDAVETIHSLISLLQNTIGNVDEIVTVEQELDNVANYVLINQKRYGDRIKVNYFVAPDCVSYHVPKLILQPFVENAFFHGFNKKASGSIHIMVWSESDTLICEVVDNGDGIPRTNEQTLPQTKRKSQHFSGIGIRNVHDRIQLLYGERYGLEIESNEGQGTKVRMTLPLIKERV</sequence>
<dbReference type="Proteomes" id="UP000678228">
    <property type="component" value="Unassembled WGS sequence"/>
</dbReference>
<dbReference type="RefSeq" id="WP_210598904.1">
    <property type="nucleotide sequence ID" value="NZ_JAGKSQ010000009.1"/>
</dbReference>
<dbReference type="GO" id="GO:0005524">
    <property type="term" value="F:ATP binding"/>
    <property type="evidence" value="ECO:0007669"/>
    <property type="project" value="UniProtKB-KW"/>
</dbReference>
<evidence type="ECO:0000256" key="8">
    <source>
        <dbReference type="ARBA" id="ARBA00022741"/>
    </source>
</evidence>
<evidence type="ECO:0000256" key="11">
    <source>
        <dbReference type="ARBA" id="ARBA00022989"/>
    </source>
</evidence>
<reference evidence="17" key="1">
    <citation type="submission" date="2021-03" db="EMBL/GenBank/DDBJ databases">
        <title>Bacillus suaedae sp. nov., isolated from Suaeda aralocaspica.</title>
        <authorList>
            <person name="Lei R.F.R."/>
        </authorList>
    </citation>
    <scope>NUCLEOTIDE SEQUENCE</scope>
    <source>
        <strain evidence="17">YZJH907-2</strain>
    </source>
</reference>
<feature type="domain" description="Histidine kinase" evidence="15">
    <location>
        <begin position="390"/>
        <end position="582"/>
    </location>
</feature>
<dbReference type="SMART" id="SM00304">
    <property type="entry name" value="HAMP"/>
    <property type="match status" value="1"/>
</dbReference>
<dbReference type="EMBL" id="JAGKSQ010000009">
    <property type="protein sequence ID" value="MBP3953046.1"/>
    <property type="molecule type" value="Genomic_DNA"/>
</dbReference>
<dbReference type="InterPro" id="IPR010559">
    <property type="entry name" value="Sig_transdc_His_kin_internal"/>
</dbReference>
<keyword evidence="8" id="KW-0547">Nucleotide-binding</keyword>
<evidence type="ECO:0000256" key="7">
    <source>
        <dbReference type="ARBA" id="ARBA00022692"/>
    </source>
</evidence>
<evidence type="ECO:0000256" key="13">
    <source>
        <dbReference type="ARBA" id="ARBA00023136"/>
    </source>
</evidence>
<dbReference type="Pfam" id="PF02518">
    <property type="entry name" value="HATPase_c"/>
    <property type="match status" value="1"/>
</dbReference>
<dbReference type="InterPro" id="IPR003594">
    <property type="entry name" value="HATPase_dom"/>
</dbReference>
<comment type="catalytic activity">
    <reaction evidence="1">
        <text>ATP + protein L-histidine = ADP + protein N-phospho-L-histidine.</text>
        <dbReference type="EC" id="2.7.13.3"/>
    </reaction>
</comment>
<evidence type="ECO:0000256" key="4">
    <source>
        <dbReference type="ARBA" id="ARBA00022475"/>
    </source>
</evidence>